<dbReference type="SUPFAM" id="SSF47781">
    <property type="entry name" value="RuvA domain 2-like"/>
    <property type="match status" value="2"/>
</dbReference>
<proteinExistence type="predicted"/>
<evidence type="ECO:0000259" key="3">
    <source>
        <dbReference type="PROSITE" id="PS50126"/>
    </source>
</evidence>
<dbReference type="CDD" id="cd05685">
    <property type="entry name" value="S1_Tex"/>
    <property type="match status" value="1"/>
</dbReference>
<dbReference type="InterPro" id="IPR044146">
    <property type="entry name" value="S1_Tex"/>
</dbReference>
<evidence type="ECO:0000313" key="4">
    <source>
        <dbReference type="EMBL" id="TDY59912.1"/>
    </source>
</evidence>
<dbReference type="SMART" id="SM00732">
    <property type="entry name" value="YqgFc"/>
    <property type="match status" value="1"/>
</dbReference>
<dbReference type="GO" id="GO:0005737">
    <property type="term" value="C:cytoplasm"/>
    <property type="evidence" value="ECO:0007669"/>
    <property type="project" value="UniProtKB-ARBA"/>
</dbReference>
<dbReference type="InterPro" id="IPR023319">
    <property type="entry name" value="Tex-like_HTH_dom_sf"/>
</dbReference>
<dbReference type="Gene3D" id="3.30.420.140">
    <property type="entry name" value="YqgF/RNase H-like domain"/>
    <property type="match status" value="1"/>
</dbReference>
<dbReference type="SMART" id="SM00316">
    <property type="entry name" value="S1"/>
    <property type="match status" value="1"/>
</dbReference>
<dbReference type="SUPFAM" id="SSF50249">
    <property type="entry name" value="Nucleic acid-binding proteins"/>
    <property type="match status" value="1"/>
</dbReference>
<dbReference type="Gene3D" id="1.10.3500.10">
    <property type="entry name" value="Tex N-terminal region-like"/>
    <property type="match status" value="1"/>
</dbReference>
<dbReference type="InterPro" id="IPR037027">
    <property type="entry name" value="YqgF/RNaseH-like_dom_sf"/>
</dbReference>
<sequence>MNAHIAQRVSQELKIAPSSVEAVLSLLEQDATVPFIARYRKEATGSLDEEAIFAIKERYARLEELEARKKAVLSSLEERSLLSSVLEEQIRNAPSLTILEDIYLPFRPKRRTRASMAEEKGLAPLAERLLLQKGDDPAALALSFVSEERGVASEEEALQGALDIIAERISEHGEARRKMRLLFGRRGKIRSSVAKGKEEEGAKFRDYFSWEEPAAPAPSHRILAMFRGEKEKFLSLSVLPPEDEALRILREIFLLGSGPDSVLVDRGIVDGYRRLLAPSMETELRNALKKKADREAISVFAGNVKEVLLAPPLGPKNILAVDPGFRTGCKFVCLNRQGDLLHHGVIYPHPPRGDEKGSADTILRAAEKYEIEAIAVGNGTAGRETERFLRGLGLPSSIIITMVNESGASVYSASETARREFPEYDLTVRGAVSIGRRLLDPLAELVKIDPKSIGVGQYQHDVDQKELKKSLDTVVEFCVHAVGVDLNTASLELLSSVSGLGQSTAGQIMKYREANGPFSTRKELLNVPRLGPKTFEQAAGFLRVSGGPDPLDRSAVHPERYPIVERMAADLGCSVSELMKDPGKRSLIDPERYISGDAGLPTLTDILAELERPGRDPRQTFEIYSFTEGIEKIDDLAPGMTLPGVVTNITSFGAFVDIGVHQDGLVHRKHLPGGTESGLRPGQRVEVSVLDVDRARNRIALSMKGHGGRKKK</sequence>
<dbReference type="FunFam" id="3.30.420.140:FF:000001">
    <property type="entry name" value="RNA-binding transcriptional accessory protein"/>
    <property type="match status" value="1"/>
</dbReference>
<dbReference type="InterPro" id="IPR041692">
    <property type="entry name" value="HHH_9"/>
</dbReference>
<name>A0A4R8M6M6_9BACT</name>
<dbReference type="AlphaFoldDB" id="A0A4R8M6M6"/>
<dbReference type="GO" id="GO:0003735">
    <property type="term" value="F:structural constituent of ribosome"/>
    <property type="evidence" value="ECO:0007669"/>
    <property type="project" value="TreeGrafter"/>
</dbReference>
<dbReference type="GO" id="GO:0003677">
    <property type="term" value="F:DNA binding"/>
    <property type="evidence" value="ECO:0007669"/>
    <property type="project" value="InterPro"/>
</dbReference>
<dbReference type="Pfam" id="PF00575">
    <property type="entry name" value="S1"/>
    <property type="match status" value="1"/>
</dbReference>
<dbReference type="FunFam" id="1.10.10.650:FF:000001">
    <property type="entry name" value="S1 RNA-binding domain 1"/>
    <property type="match status" value="1"/>
</dbReference>
<dbReference type="Gene3D" id="1.10.150.310">
    <property type="entry name" value="Tex RuvX-like domain-like"/>
    <property type="match status" value="1"/>
</dbReference>
<dbReference type="GO" id="GO:0006281">
    <property type="term" value="P:DNA repair"/>
    <property type="evidence" value="ECO:0007669"/>
    <property type="project" value="UniProtKB-KW"/>
</dbReference>
<dbReference type="SUPFAM" id="SSF158832">
    <property type="entry name" value="Tex N-terminal region-like"/>
    <property type="match status" value="1"/>
</dbReference>
<dbReference type="GO" id="GO:0006412">
    <property type="term" value="P:translation"/>
    <property type="evidence" value="ECO:0007669"/>
    <property type="project" value="TreeGrafter"/>
</dbReference>
<feature type="domain" description="S1 motif" evidence="3">
    <location>
        <begin position="639"/>
        <end position="704"/>
    </location>
</feature>
<dbReference type="PANTHER" id="PTHR10724">
    <property type="entry name" value="30S RIBOSOMAL PROTEIN S1"/>
    <property type="match status" value="1"/>
</dbReference>
<dbReference type="Pfam" id="PF16921">
    <property type="entry name" value="Tex_YqgF"/>
    <property type="match status" value="1"/>
</dbReference>
<dbReference type="SUPFAM" id="SSF53098">
    <property type="entry name" value="Ribonuclease H-like"/>
    <property type="match status" value="1"/>
</dbReference>
<dbReference type="Proteomes" id="UP000295066">
    <property type="component" value="Unassembled WGS sequence"/>
</dbReference>
<dbReference type="Pfam" id="PF12836">
    <property type="entry name" value="HHH_3"/>
    <property type="match status" value="1"/>
</dbReference>
<dbReference type="InterPro" id="IPR003583">
    <property type="entry name" value="Hlx-hairpin-Hlx_DNA-bd_motif"/>
</dbReference>
<dbReference type="InterPro" id="IPR006641">
    <property type="entry name" value="YqgF/RNaseH-like_dom"/>
</dbReference>
<keyword evidence="1" id="KW-0227">DNA damage</keyword>
<dbReference type="PROSITE" id="PS50126">
    <property type="entry name" value="S1"/>
    <property type="match status" value="1"/>
</dbReference>
<protein>
    <recommendedName>
        <fullName evidence="3">S1 motif domain-containing protein</fullName>
    </recommendedName>
</protein>
<dbReference type="InterPro" id="IPR003029">
    <property type="entry name" value="S1_domain"/>
</dbReference>
<dbReference type="Pfam" id="PF22706">
    <property type="entry name" value="Tex_central_region"/>
    <property type="match status" value="1"/>
</dbReference>
<dbReference type="EMBL" id="SORI01000010">
    <property type="protein sequence ID" value="TDY59912.1"/>
    <property type="molecule type" value="Genomic_DNA"/>
</dbReference>
<evidence type="ECO:0000313" key="5">
    <source>
        <dbReference type="Proteomes" id="UP000295066"/>
    </source>
</evidence>
<organism evidence="4 5">
    <name type="scientific">Aminivibrio pyruvatiphilus</name>
    <dbReference type="NCBI Taxonomy" id="1005740"/>
    <lineage>
        <taxon>Bacteria</taxon>
        <taxon>Thermotogati</taxon>
        <taxon>Synergistota</taxon>
        <taxon>Synergistia</taxon>
        <taxon>Synergistales</taxon>
        <taxon>Aminobacteriaceae</taxon>
        <taxon>Aminivibrio</taxon>
    </lineage>
</organism>
<evidence type="ECO:0000256" key="2">
    <source>
        <dbReference type="ARBA" id="ARBA00023204"/>
    </source>
</evidence>
<dbReference type="Pfam" id="PF17674">
    <property type="entry name" value="HHH_9"/>
    <property type="match status" value="1"/>
</dbReference>
<dbReference type="Pfam" id="PF09371">
    <property type="entry name" value="Tex_N"/>
    <property type="match status" value="1"/>
</dbReference>
<gene>
    <name evidence="4" type="ORF">C8D99_11039</name>
</gene>
<dbReference type="InterPro" id="IPR012340">
    <property type="entry name" value="NA-bd_OB-fold"/>
</dbReference>
<dbReference type="GO" id="GO:0003729">
    <property type="term" value="F:mRNA binding"/>
    <property type="evidence" value="ECO:0007669"/>
    <property type="project" value="UniProtKB-ARBA"/>
</dbReference>
<dbReference type="InterPro" id="IPR010994">
    <property type="entry name" value="RuvA_2-like"/>
</dbReference>
<dbReference type="Gene3D" id="2.40.50.140">
    <property type="entry name" value="Nucleic acid-binding proteins"/>
    <property type="match status" value="1"/>
</dbReference>
<evidence type="ECO:0000256" key="1">
    <source>
        <dbReference type="ARBA" id="ARBA00022763"/>
    </source>
</evidence>
<dbReference type="InterPro" id="IPR050437">
    <property type="entry name" value="Ribos_protein_bS1-like"/>
</dbReference>
<dbReference type="FunFam" id="2.40.50.140:FF:000051">
    <property type="entry name" value="RNA-binding transcriptional accessory protein"/>
    <property type="match status" value="1"/>
</dbReference>
<keyword evidence="5" id="KW-1185">Reference proteome</keyword>
<comment type="caution">
    <text evidence="4">The sequence shown here is derived from an EMBL/GenBank/DDBJ whole genome shotgun (WGS) entry which is preliminary data.</text>
</comment>
<dbReference type="PANTHER" id="PTHR10724:SF10">
    <property type="entry name" value="S1 RNA-BINDING DOMAIN-CONTAINING PROTEIN 1"/>
    <property type="match status" value="1"/>
</dbReference>
<dbReference type="InterPro" id="IPR023323">
    <property type="entry name" value="Tex-like_dom_sf"/>
</dbReference>
<reference evidence="4 5" key="1">
    <citation type="submission" date="2019-03" db="EMBL/GenBank/DDBJ databases">
        <title>Genomic Encyclopedia of Type Strains, Phase IV (KMG-IV): sequencing the most valuable type-strain genomes for metagenomic binning, comparative biology and taxonomic classification.</title>
        <authorList>
            <person name="Goeker M."/>
        </authorList>
    </citation>
    <scope>NUCLEOTIDE SEQUENCE [LARGE SCALE GENOMIC DNA]</scope>
    <source>
        <strain evidence="4 5">DSM 25964</strain>
    </source>
</reference>
<dbReference type="RefSeq" id="WP_133957756.1">
    <property type="nucleotide sequence ID" value="NZ_SORI01000010.1"/>
</dbReference>
<dbReference type="OrthoDB" id="9804714at2"/>
<dbReference type="InterPro" id="IPR018974">
    <property type="entry name" value="Tex-like_N"/>
</dbReference>
<dbReference type="InterPro" id="IPR012337">
    <property type="entry name" value="RNaseH-like_sf"/>
</dbReference>
<dbReference type="InterPro" id="IPR032639">
    <property type="entry name" value="Tex_YqgF"/>
</dbReference>
<dbReference type="InterPro" id="IPR055179">
    <property type="entry name" value="Tex-like_central_region"/>
</dbReference>
<dbReference type="SMART" id="SM00278">
    <property type="entry name" value="HhH1"/>
    <property type="match status" value="2"/>
</dbReference>
<keyword evidence="2" id="KW-0234">DNA repair</keyword>
<dbReference type="Gene3D" id="1.10.10.650">
    <property type="entry name" value="RuvA domain 2-like"/>
    <property type="match status" value="1"/>
</dbReference>
<accession>A0A4R8M6M6</accession>